<dbReference type="InterPro" id="IPR039315">
    <property type="entry name" value="CheW"/>
</dbReference>
<accession>A0ABT8Y4L9</accession>
<sequence>MERLYLMVRIAGELVAIDANEVGSVVEIDNITRVPRVAPHIAGLFALRSRVLTVIDSRAALGLGKIEGAVMPEAVVILIDGHSYALLVEAVEDVASAGAPSPLVAKLEPGWARVAIGRLGTERGDILLIDPAQLILGGEEQAAAA</sequence>
<evidence type="ECO:0000313" key="3">
    <source>
        <dbReference type="Proteomes" id="UP001169764"/>
    </source>
</evidence>
<dbReference type="SMART" id="SM00260">
    <property type="entry name" value="CheW"/>
    <property type="match status" value="1"/>
</dbReference>
<comment type="caution">
    <text evidence="2">The sequence shown here is derived from an EMBL/GenBank/DDBJ whole genome shotgun (WGS) entry which is preliminary data.</text>
</comment>
<dbReference type="PROSITE" id="PS50851">
    <property type="entry name" value="CHEW"/>
    <property type="match status" value="1"/>
</dbReference>
<dbReference type="Proteomes" id="UP001169764">
    <property type="component" value="Unassembled WGS sequence"/>
</dbReference>
<dbReference type="SUPFAM" id="SSF50341">
    <property type="entry name" value="CheW-like"/>
    <property type="match status" value="1"/>
</dbReference>
<dbReference type="Pfam" id="PF01584">
    <property type="entry name" value="CheW"/>
    <property type="match status" value="1"/>
</dbReference>
<dbReference type="PANTHER" id="PTHR22617">
    <property type="entry name" value="CHEMOTAXIS SENSOR HISTIDINE KINASE-RELATED"/>
    <property type="match status" value="1"/>
</dbReference>
<dbReference type="RefSeq" id="WP_303539565.1">
    <property type="nucleotide sequence ID" value="NZ_JAUOTP010000001.1"/>
</dbReference>
<dbReference type="Gene3D" id="2.40.50.180">
    <property type="entry name" value="CheA-289, Domain 4"/>
    <property type="match status" value="1"/>
</dbReference>
<dbReference type="InterPro" id="IPR002545">
    <property type="entry name" value="CheW-lke_dom"/>
</dbReference>
<dbReference type="PANTHER" id="PTHR22617:SF23">
    <property type="entry name" value="CHEMOTAXIS PROTEIN CHEW"/>
    <property type="match status" value="1"/>
</dbReference>
<organism evidence="2 3">
    <name type="scientific">Sphingomonas natans</name>
    <dbReference type="NCBI Taxonomy" id="3063330"/>
    <lineage>
        <taxon>Bacteria</taxon>
        <taxon>Pseudomonadati</taxon>
        <taxon>Pseudomonadota</taxon>
        <taxon>Alphaproteobacteria</taxon>
        <taxon>Sphingomonadales</taxon>
        <taxon>Sphingomonadaceae</taxon>
        <taxon>Sphingomonas</taxon>
    </lineage>
</organism>
<reference evidence="2" key="1">
    <citation type="submission" date="2023-07" db="EMBL/GenBank/DDBJ databases">
        <authorList>
            <person name="Kim M."/>
        </authorList>
    </citation>
    <scope>NUCLEOTIDE SEQUENCE</scope>
    <source>
        <strain evidence="2">BIUV-7</strain>
    </source>
</reference>
<dbReference type="EMBL" id="JAUOTP010000001">
    <property type="protein sequence ID" value="MDO6413253.1"/>
    <property type="molecule type" value="Genomic_DNA"/>
</dbReference>
<evidence type="ECO:0000259" key="1">
    <source>
        <dbReference type="PROSITE" id="PS50851"/>
    </source>
</evidence>
<keyword evidence="3" id="KW-1185">Reference proteome</keyword>
<gene>
    <name evidence="2" type="ORF">Q4F19_02560</name>
</gene>
<protein>
    <submittedName>
        <fullName evidence="2">Chemotaxis protein CheW</fullName>
    </submittedName>
</protein>
<feature type="domain" description="CheW-like" evidence="1">
    <location>
        <begin position="2"/>
        <end position="140"/>
    </location>
</feature>
<dbReference type="Gene3D" id="2.30.30.40">
    <property type="entry name" value="SH3 Domains"/>
    <property type="match status" value="1"/>
</dbReference>
<dbReference type="InterPro" id="IPR036061">
    <property type="entry name" value="CheW-like_dom_sf"/>
</dbReference>
<name>A0ABT8Y4L9_9SPHN</name>
<evidence type="ECO:0000313" key="2">
    <source>
        <dbReference type="EMBL" id="MDO6413253.1"/>
    </source>
</evidence>
<proteinExistence type="predicted"/>